<dbReference type="SUPFAM" id="SSF57701">
    <property type="entry name" value="Zn2/Cys6 DNA-binding domain"/>
    <property type="match status" value="1"/>
</dbReference>
<proteinExistence type="predicted"/>
<evidence type="ECO:0000256" key="1">
    <source>
        <dbReference type="ARBA" id="ARBA00023242"/>
    </source>
</evidence>
<dbReference type="GO" id="GO:0000981">
    <property type="term" value="F:DNA-binding transcription factor activity, RNA polymerase II-specific"/>
    <property type="evidence" value="ECO:0007669"/>
    <property type="project" value="InterPro"/>
</dbReference>
<dbReference type="PANTHER" id="PTHR47657">
    <property type="entry name" value="STEROL REGULATORY ELEMENT-BINDING PROTEIN ECM22"/>
    <property type="match status" value="1"/>
</dbReference>
<comment type="caution">
    <text evidence="4">The sequence shown here is derived from an EMBL/GenBank/DDBJ whole genome shotgun (WGS) entry which is preliminary data.</text>
</comment>
<dbReference type="PROSITE" id="PS50048">
    <property type="entry name" value="ZN2_CY6_FUNGAL_2"/>
    <property type="match status" value="1"/>
</dbReference>
<dbReference type="SMART" id="SM00066">
    <property type="entry name" value="GAL4"/>
    <property type="match status" value="1"/>
</dbReference>
<feature type="region of interest" description="Disordered" evidence="2">
    <location>
        <begin position="49"/>
        <end position="80"/>
    </location>
</feature>
<dbReference type="Proteomes" id="UP000824998">
    <property type="component" value="Unassembled WGS sequence"/>
</dbReference>
<feature type="domain" description="Zn(2)-C6 fungal-type" evidence="3">
    <location>
        <begin position="17"/>
        <end position="47"/>
    </location>
</feature>
<dbReference type="InterPro" id="IPR036864">
    <property type="entry name" value="Zn2-C6_fun-type_DNA-bd_sf"/>
</dbReference>
<evidence type="ECO:0000313" key="4">
    <source>
        <dbReference type="EMBL" id="KAG9236150.1"/>
    </source>
</evidence>
<dbReference type="AlphaFoldDB" id="A0A9P7YN66"/>
<dbReference type="InterPro" id="IPR001138">
    <property type="entry name" value="Zn2Cys6_DnaBD"/>
</dbReference>
<dbReference type="CDD" id="cd00067">
    <property type="entry name" value="GAL4"/>
    <property type="match status" value="1"/>
</dbReference>
<organism evidence="4 5">
    <name type="scientific">Amylocarpus encephaloides</name>
    <dbReference type="NCBI Taxonomy" id="45428"/>
    <lineage>
        <taxon>Eukaryota</taxon>
        <taxon>Fungi</taxon>
        <taxon>Dikarya</taxon>
        <taxon>Ascomycota</taxon>
        <taxon>Pezizomycotina</taxon>
        <taxon>Leotiomycetes</taxon>
        <taxon>Helotiales</taxon>
        <taxon>Helotiales incertae sedis</taxon>
        <taxon>Amylocarpus</taxon>
    </lineage>
</organism>
<keyword evidence="5" id="KW-1185">Reference proteome</keyword>
<accession>A0A9P7YN66</accession>
<evidence type="ECO:0000259" key="3">
    <source>
        <dbReference type="PROSITE" id="PS50048"/>
    </source>
</evidence>
<dbReference type="Gene3D" id="4.10.240.10">
    <property type="entry name" value="Zn(2)-C6 fungal-type DNA-binding domain"/>
    <property type="match status" value="1"/>
</dbReference>
<dbReference type="Pfam" id="PF11951">
    <property type="entry name" value="Fungal_trans_2"/>
    <property type="match status" value="1"/>
</dbReference>
<evidence type="ECO:0000313" key="5">
    <source>
        <dbReference type="Proteomes" id="UP000824998"/>
    </source>
</evidence>
<dbReference type="GO" id="GO:0008270">
    <property type="term" value="F:zinc ion binding"/>
    <property type="evidence" value="ECO:0007669"/>
    <property type="project" value="InterPro"/>
</dbReference>
<dbReference type="PROSITE" id="PS00463">
    <property type="entry name" value="ZN2_CY6_FUNGAL_1"/>
    <property type="match status" value="1"/>
</dbReference>
<dbReference type="InterPro" id="IPR021858">
    <property type="entry name" value="Fun_TF"/>
</dbReference>
<dbReference type="InterPro" id="IPR052400">
    <property type="entry name" value="Zn2-C6_fungal_TF"/>
</dbReference>
<gene>
    <name evidence="4" type="ORF">BJ875DRAFT_241514</name>
</gene>
<feature type="compositionally biased region" description="Low complexity" evidence="2">
    <location>
        <begin position="53"/>
        <end position="66"/>
    </location>
</feature>
<dbReference type="OrthoDB" id="3546279at2759"/>
<protein>
    <recommendedName>
        <fullName evidence="3">Zn(2)-C6 fungal-type domain-containing protein</fullName>
    </recommendedName>
</protein>
<name>A0A9P7YN66_9HELO</name>
<dbReference type="EMBL" id="MU251414">
    <property type="protein sequence ID" value="KAG9236150.1"/>
    <property type="molecule type" value="Genomic_DNA"/>
</dbReference>
<reference evidence="4" key="1">
    <citation type="journal article" date="2021" name="IMA Fungus">
        <title>Genomic characterization of three marine fungi, including Emericellopsis atlantica sp. nov. with signatures of a generalist lifestyle and marine biomass degradation.</title>
        <authorList>
            <person name="Hagestad O.C."/>
            <person name="Hou L."/>
            <person name="Andersen J.H."/>
            <person name="Hansen E.H."/>
            <person name="Altermark B."/>
            <person name="Li C."/>
            <person name="Kuhnert E."/>
            <person name="Cox R.J."/>
            <person name="Crous P.W."/>
            <person name="Spatafora J.W."/>
            <person name="Lail K."/>
            <person name="Amirebrahimi M."/>
            <person name="Lipzen A."/>
            <person name="Pangilinan J."/>
            <person name="Andreopoulos W."/>
            <person name="Hayes R.D."/>
            <person name="Ng V."/>
            <person name="Grigoriev I.V."/>
            <person name="Jackson S.A."/>
            <person name="Sutton T.D.S."/>
            <person name="Dobson A.D.W."/>
            <person name="Rama T."/>
        </authorList>
    </citation>
    <scope>NUCLEOTIDE SEQUENCE</scope>
    <source>
        <strain evidence="4">TRa018bII</strain>
    </source>
</reference>
<evidence type="ECO:0000256" key="2">
    <source>
        <dbReference type="SAM" id="MobiDB-lite"/>
    </source>
</evidence>
<dbReference type="PANTHER" id="PTHR47657:SF7">
    <property type="entry name" value="STEROL REGULATORY ELEMENT-BINDING PROTEIN ECM22"/>
    <property type="match status" value="1"/>
</dbReference>
<sequence length="410" mass="46459">MTADFVTKRAHKKSRAGCQTCKTKRVKCDEAVPKCGFCEKRDFTCLYTHKSPRSSSSSTSSLSPSPNGFHPEDRFPADGIETMDDESEFWSLVIAPQPVAKITTPLGALTPTDLRLMHHWSTSTWNTLAIGKESSNLLLVDIPPLAFENEYLLNCILGIASLHREHGNPGNEVDRKTTAVYRVKALNGFRQAIAHADSKPLNWEAALIMAILLLCLCSKDHIYNEDLTVVNWLVFYRGLSAIITMKSYEAVRRTLVSPIFQREITKLRIVPVIPTILINLLEGIGPLDPDFEFLEHYCQALDSLGILYASLRQDGIAPELWIRVVTWPSFTKQPFAECGKERRPRALVLLAHFLCFVKLIKGLWWLENMPDTEIRMIMDIIGPQWERYMLVPLEAITLPKKEDIANLLLR</sequence>
<dbReference type="Pfam" id="PF00172">
    <property type="entry name" value="Zn_clus"/>
    <property type="match status" value="1"/>
</dbReference>
<keyword evidence="1" id="KW-0539">Nucleus</keyword>